<accession>A0A0A9B6D9</accession>
<protein>
    <submittedName>
        <fullName evidence="1">Uncharacterized protein</fullName>
    </submittedName>
</protein>
<name>A0A0A9B6D9_ARUDO</name>
<dbReference type="AlphaFoldDB" id="A0A0A9B6D9"/>
<reference evidence="1" key="1">
    <citation type="submission" date="2014-09" db="EMBL/GenBank/DDBJ databases">
        <authorList>
            <person name="Magalhaes I.L.F."/>
            <person name="Oliveira U."/>
            <person name="Santos F.R."/>
            <person name="Vidigal T.H.D.A."/>
            <person name="Brescovit A.D."/>
            <person name="Santos A.J."/>
        </authorList>
    </citation>
    <scope>NUCLEOTIDE SEQUENCE</scope>
    <source>
        <tissue evidence="1">Shoot tissue taken approximately 20 cm above the soil surface</tissue>
    </source>
</reference>
<dbReference type="EMBL" id="GBRH01240202">
    <property type="protein sequence ID" value="JAD57693.1"/>
    <property type="molecule type" value="Transcribed_RNA"/>
</dbReference>
<proteinExistence type="predicted"/>
<reference evidence="1" key="2">
    <citation type="journal article" date="2015" name="Data Brief">
        <title>Shoot transcriptome of the giant reed, Arundo donax.</title>
        <authorList>
            <person name="Barrero R.A."/>
            <person name="Guerrero F.D."/>
            <person name="Moolhuijzen P."/>
            <person name="Goolsby J.A."/>
            <person name="Tidwell J."/>
            <person name="Bellgard S.E."/>
            <person name="Bellgard M.I."/>
        </authorList>
    </citation>
    <scope>NUCLEOTIDE SEQUENCE</scope>
    <source>
        <tissue evidence="1">Shoot tissue taken approximately 20 cm above the soil surface</tissue>
    </source>
</reference>
<organism evidence="1">
    <name type="scientific">Arundo donax</name>
    <name type="common">Giant reed</name>
    <name type="synonym">Donax arundinaceus</name>
    <dbReference type="NCBI Taxonomy" id="35708"/>
    <lineage>
        <taxon>Eukaryota</taxon>
        <taxon>Viridiplantae</taxon>
        <taxon>Streptophyta</taxon>
        <taxon>Embryophyta</taxon>
        <taxon>Tracheophyta</taxon>
        <taxon>Spermatophyta</taxon>
        <taxon>Magnoliopsida</taxon>
        <taxon>Liliopsida</taxon>
        <taxon>Poales</taxon>
        <taxon>Poaceae</taxon>
        <taxon>PACMAD clade</taxon>
        <taxon>Arundinoideae</taxon>
        <taxon>Arundineae</taxon>
        <taxon>Arundo</taxon>
    </lineage>
</organism>
<sequence>MLPARFLTSYQQQQSRVSHVRYCVHAPQP</sequence>
<evidence type="ECO:0000313" key="1">
    <source>
        <dbReference type="EMBL" id="JAD57693.1"/>
    </source>
</evidence>